<dbReference type="InterPro" id="IPR053139">
    <property type="entry name" value="Surface_bspA-like"/>
</dbReference>
<sequence length="866" mass="95224">MKKLFLFLLISLPLSIGIFTLVGCTSEGGKTKNPHVHTYEGYQTDEKSHWQTCSCGEQTEKKPHTFAWSISEKGHWQRCEVCGYEKGQEEHSFEWIVSKSGHRKHCKDCGYEEEMLSHTLVWEKDAANHRMECEKCGYIGETEAHETTWKTDASGHWVECGICGYVSERCKNTNVHWDFDENYHWTDCSACGQEVVAEHIYGEDSVCEVCGHSRLIIFTPSSDGSSYLVSENREEAARVGEYDLVIPDRFSGKQVTQIKAYGFDGAKIRSVVFPDGLEMIDSYAFRNCSLLTELCIPESVEFIYKNAFSGCSGLKSLVVPFLGMEAEDAKNSFLGYWFGATSGWENSGNVPSSLQEVRLTGGSFLADYAFSSCKLSDLWLPASIKTIGNSALNIPIVGYNLHYAGDAAAWCGIKLGDTHGRRNLYFQDVAVENLVLSDGITEIPAYAFNWCMNLKSVSMPSSLKFIGNAAFEYCENLTDITFSENLESIGAYAFSETSVKEVHLPDSLVSTGIDVFSNCKSMSVLSIGSSLTKINSGAFEGSIALKEVVIPDQVQLIGINAFYGSGISKLTLGDQLKTIGTSAFDGCVDLEGELVIPDSVQSISNNAFSRCRKLTGLVIGSGVKNIEKTAFHHCEGLESISVKDGNTFYAGEGNCLVHLETGLLLQGCNQSVIPDGVKEINKEAFYKCFKITQLIIPASVIKIGNDAFFNCSGLQSIVVEEGNTVYRSETNCLIERSTEKIILGCNKSVIPNGVKAIGDRAFWGCSGLTEVVFPASLVSVGDNAFYNCSGLRELTIPSTLGYIGSYAFRGCTGLMGVTFENTQGWVIRETTGKETSVSEELINTPQRARNRLVSEYASYSWIRRDF</sequence>
<comment type="caution">
    <text evidence="1">The sequence shown here is derived from an EMBL/GenBank/DDBJ whole genome shotgun (WGS) entry which is preliminary data.</text>
</comment>
<reference evidence="1" key="1">
    <citation type="journal article" date="2021" name="PeerJ">
        <title>Extensive microbial diversity within the chicken gut microbiome revealed by metagenomics and culture.</title>
        <authorList>
            <person name="Gilroy R."/>
            <person name="Ravi A."/>
            <person name="Getino M."/>
            <person name="Pursley I."/>
            <person name="Horton D.L."/>
            <person name="Alikhan N.F."/>
            <person name="Baker D."/>
            <person name="Gharbi K."/>
            <person name="Hall N."/>
            <person name="Watson M."/>
            <person name="Adriaenssens E.M."/>
            <person name="Foster-Nyarko E."/>
            <person name="Jarju S."/>
            <person name="Secka A."/>
            <person name="Antonio M."/>
            <person name="Oren A."/>
            <person name="Chaudhuri R.R."/>
            <person name="La Ragione R."/>
            <person name="Hildebrand F."/>
            <person name="Pallen M.J."/>
        </authorList>
    </citation>
    <scope>NUCLEOTIDE SEQUENCE</scope>
    <source>
        <strain evidence="1">CHK199-9574</strain>
    </source>
</reference>
<dbReference type="PANTHER" id="PTHR45661:SF3">
    <property type="entry name" value="IG-LIKE DOMAIN-CONTAINING PROTEIN"/>
    <property type="match status" value="1"/>
</dbReference>
<gene>
    <name evidence="1" type="ORF">H9728_06480</name>
</gene>
<dbReference type="Gene3D" id="3.80.10.10">
    <property type="entry name" value="Ribonuclease Inhibitor"/>
    <property type="match status" value="4"/>
</dbReference>
<dbReference type="InterPro" id="IPR026906">
    <property type="entry name" value="LRR_5"/>
</dbReference>
<dbReference type="InterPro" id="IPR032675">
    <property type="entry name" value="LRR_dom_sf"/>
</dbReference>
<reference evidence="1" key="2">
    <citation type="submission" date="2021-04" db="EMBL/GenBank/DDBJ databases">
        <authorList>
            <person name="Gilroy R."/>
        </authorList>
    </citation>
    <scope>NUCLEOTIDE SEQUENCE</scope>
    <source>
        <strain evidence="1">CHK199-9574</strain>
    </source>
</reference>
<dbReference type="PROSITE" id="PS51257">
    <property type="entry name" value="PROKAR_LIPOPROTEIN"/>
    <property type="match status" value="1"/>
</dbReference>
<proteinExistence type="predicted"/>
<name>A0A9D2CG96_9FIRM</name>
<dbReference type="PANTHER" id="PTHR45661">
    <property type="entry name" value="SURFACE ANTIGEN"/>
    <property type="match status" value="1"/>
</dbReference>
<dbReference type="EMBL" id="DXCO01000039">
    <property type="protein sequence ID" value="HIY78674.1"/>
    <property type="molecule type" value="Genomic_DNA"/>
</dbReference>
<organism evidence="1 2">
    <name type="scientific">Candidatus Borkfalkia excrementavium</name>
    <dbReference type="NCBI Taxonomy" id="2838505"/>
    <lineage>
        <taxon>Bacteria</taxon>
        <taxon>Bacillati</taxon>
        <taxon>Bacillota</taxon>
        <taxon>Clostridia</taxon>
        <taxon>Christensenellales</taxon>
        <taxon>Christensenellaceae</taxon>
        <taxon>Candidatus Borkfalkia</taxon>
    </lineage>
</organism>
<evidence type="ECO:0000313" key="2">
    <source>
        <dbReference type="Proteomes" id="UP000824135"/>
    </source>
</evidence>
<dbReference type="Pfam" id="PF13306">
    <property type="entry name" value="LRR_5"/>
    <property type="match status" value="5"/>
</dbReference>
<protein>
    <submittedName>
        <fullName evidence="1">Leucine-rich repeat domain-containing protein</fullName>
    </submittedName>
</protein>
<accession>A0A9D2CG96</accession>
<dbReference type="AlphaFoldDB" id="A0A9D2CG96"/>
<dbReference type="Proteomes" id="UP000824135">
    <property type="component" value="Unassembled WGS sequence"/>
</dbReference>
<dbReference type="SUPFAM" id="SSF52058">
    <property type="entry name" value="L domain-like"/>
    <property type="match status" value="2"/>
</dbReference>
<evidence type="ECO:0000313" key="1">
    <source>
        <dbReference type="EMBL" id="HIY78674.1"/>
    </source>
</evidence>